<evidence type="ECO:0000256" key="1">
    <source>
        <dbReference type="SAM" id="Phobius"/>
    </source>
</evidence>
<organism evidence="2">
    <name type="scientific">uncultured Dysgonomonas sp</name>
    <dbReference type="NCBI Taxonomy" id="206096"/>
    <lineage>
        <taxon>Bacteria</taxon>
        <taxon>Pseudomonadati</taxon>
        <taxon>Bacteroidota</taxon>
        <taxon>Bacteroidia</taxon>
        <taxon>Bacteroidales</taxon>
        <taxon>Dysgonomonadaceae</taxon>
        <taxon>Dysgonomonas</taxon>
        <taxon>environmental samples</taxon>
    </lineage>
</organism>
<keyword evidence="1" id="KW-0812">Transmembrane</keyword>
<proteinExistence type="predicted"/>
<protein>
    <submittedName>
        <fullName evidence="2">Uncharacterized protein</fullName>
    </submittedName>
</protein>
<feature type="transmembrane region" description="Helical" evidence="1">
    <location>
        <begin position="44"/>
        <end position="62"/>
    </location>
</feature>
<gene>
    <name evidence="2" type="ORF">KL86DYS2_13356</name>
</gene>
<reference evidence="2" key="1">
    <citation type="submission" date="2016-04" db="EMBL/GenBank/DDBJ databases">
        <authorList>
            <person name="Evans L.H."/>
            <person name="Alamgir A."/>
            <person name="Owens N."/>
            <person name="Weber N.D."/>
            <person name="Virtaneva K."/>
            <person name="Barbian K."/>
            <person name="Babar A."/>
            <person name="Rosenke K."/>
        </authorList>
    </citation>
    <scope>NUCLEOTIDE SEQUENCE</scope>
    <source>
        <strain evidence="2">86-2</strain>
    </source>
</reference>
<sequence length="77" mass="8744">MKGILTVIIFILILSSVGTILFLIPISLLIVLEPNIASIHDIAWYWYIGLALYFIFALKIIFKLSKGASNWICDLFK</sequence>
<feature type="transmembrane region" description="Helical" evidence="1">
    <location>
        <begin position="7"/>
        <end position="32"/>
    </location>
</feature>
<dbReference type="AlphaFoldDB" id="A0A212K9H8"/>
<keyword evidence="1" id="KW-0472">Membrane</keyword>
<name>A0A212K9H8_9BACT</name>
<dbReference type="EMBL" id="FLUL01000001">
    <property type="protein sequence ID" value="SBW08364.1"/>
    <property type="molecule type" value="Genomic_DNA"/>
</dbReference>
<accession>A0A212K9H8</accession>
<keyword evidence="1" id="KW-1133">Transmembrane helix</keyword>
<evidence type="ECO:0000313" key="2">
    <source>
        <dbReference type="EMBL" id="SBW08364.1"/>
    </source>
</evidence>